<comment type="subcellular location">
    <subcellularLocation>
        <location evidence="7">Cytoplasm</location>
    </subcellularLocation>
</comment>
<dbReference type="InterPro" id="IPR016161">
    <property type="entry name" value="Ald_DH/histidinol_DH"/>
</dbReference>
<reference evidence="10" key="1">
    <citation type="journal article" date="2019" name="Int. J. Syst. Evol. Microbiol.">
        <title>The Global Catalogue of Microorganisms (GCM) 10K type strain sequencing project: providing services to taxonomists for standard genome sequencing and annotation.</title>
        <authorList>
            <consortium name="The Broad Institute Genomics Platform"/>
            <consortium name="The Broad Institute Genome Sequencing Center for Infectious Disease"/>
            <person name="Wu L."/>
            <person name="Ma J."/>
        </authorList>
    </citation>
    <scope>NUCLEOTIDE SEQUENCE [LARGE SCALE GENOMIC DNA]</scope>
    <source>
        <strain evidence="10">KCTC 42398</strain>
    </source>
</reference>
<keyword evidence="4 7" id="KW-0521">NADP</keyword>
<evidence type="ECO:0000256" key="5">
    <source>
        <dbReference type="ARBA" id="ARBA00023002"/>
    </source>
</evidence>
<comment type="catalytic activity">
    <reaction evidence="6 7">
        <text>L-glutamate 5-semialdehyde + phosphate + NADP(+) = L-glutamyl 5-phosphate + NADPH + H(+)</text>
        <dbReference type="Rhea" id="RHEA:19541"/>
        <dbReference type="ChEBI" id="CHEBI:15378"/>
        <dbReference type="ChEBI" id="CHEBI:43474"/>
        <dbReference type="ChEBI" id="CHEBI:57783"/>
        <dbReference type="ChEBI" id="CHEBI:58066"/>
        <dbReference type="ChEBI" id="CHEBI:58274"/>
        <dbReference type="ChEBI" id="CHEBI:58349"/>
        <dbReference type="EC" id="1.2.1.41"/>
    </reaction>
</comment>
<dbReference type="Proteomes" id="UP001597476">
    <property type="component" value="Unassembled WGS sequence"/>
</dbReference>
<accession>A0ABW5T8B5</accession>
<keyword evidence="7" id="KW-0963">Cytoplasm</keyword>
<comment type="similarity">
    <text evidence="7">Belongs to the gamma-glutamyl phosphate reductase family.</text>
</comment>
<dbReference type="InterPro" id="IPR000965">
    <property type="entry name" value="GPR_dom"/>
</dbReference>
<evidence type="ECO:0000256" key="7">
    <source>
        <dbReference type="HAMAP-Rule" id="MF_00412"/>
    </source>
</evidence>
<keyword evidence="5 7" id="KW-0560">Oxidoreductase</keyword>
<dbReference type="PANTHER" id="PTHR11063:SF8">
    <property type="entry name" value="DELTA-1-PYRROLINE-5-CARBOXYLATE SYNTHASE"/>
    <property type="match status" value="1"/>
</dbReference>
<name>A0ABW5T8B5_9FLAO</name>
<dbReference type="Pfam" id="PF00171">
    <property type="entry name" value="Aldedh"/>
    <property type="match status" value="1"/>
</dbReference>
<evidence type="ECO:0000256" key="4">
    <source>
        <dbReference type="ARBA" id="ARBA00022857"/>
    </source>
</evidence>
<dbReference type="Gene3D" id="3.40.309.10">
    <property type="entry name" value="Aldehyde Dehydrogenase, Chain A, domain 2"/>
    <property type="match status" value="1"/>
</dbReference>
<comment type="pathway">
    <text evidence="1 7">Amino-acid biosynthesis; L-proline biosynthesis; L-glutamate 5-semialdehyde from L-glutamate: step 2/2.</text>
</comment>
<protein>
    <recommendedName>
        <fullName evidence="7">Gamma-glutamyl phosphate reductase</fullName>
        <shortName evidence="7">GPR</shortName>
        <ecNumber evidence="7">1.2.1.41</ecNumber>
    </recommendedName>
    <alternativeName>
        <fullName evidence="7">Glutamate-5-semialdehyde dehydrogenase</fullName>
    </alternativeName>
    <alternativeName>
        <fullName evidence="7">Glutamyl-gamma-semialdehyde dehydrogenase</fullName>
        <shortName evidence="7">GSA dehydrogenase</shortName>
    </alternativeName>
</protein>
<keyword evidence="10" id="KW-1185">Reference proteome</keyword>
<evidence type="ECO:0000313" key="10">
    <source>
        <dbReference type="Proteomes" id="UP001597476"/>
    </source>
</evidence>
<evidence type="ECO:0000259" key="8">
    <source>
        <dbReference type="Pfam" id="PF00171"/>
    </source>
</evidence>
<comment type="caution">
    <text evidence="9">The sequence shown here is derived from an EMBL/GenBank/DDBJ whole genome shotgun (WGS) entry which is preliminary data.</text>
</comment>
<comment type="function">
    <text evidence="7">Catalyzes the NADPH-dependent reduction of L-glutamate 5-phosphate into L-glutamate 5-semialdehyde and phosphate. The product spontaneously undergoes cyclization to form 1-pyrroline-5-carboxylate.</text>
</comment>
<sequence length="398" mass="44332">MNTLLNIKTRNAVLLRMAELLEQERENIIDINKTDLDSYDGDDISMFDRLKVDDSKVDEMKKAVTHLASQDDPVGVERFSFKHENGMQVYNKTASFGTVLIIYESRPDVTVEAAGIAFKSGNKILLKGGKESLRSNLKIVELWHQALKEQGASKDWVEYLQFNRTETQAFLEKPTQRVDLIVPRGGERLIAFVKQHATCPVIISGRGNNFVYVHKDADLDIATDVIVNGKTAKISACNAVDKVLIDANLPNKDEFVETLISKLKSYNVEILGDEATSQIDGISKYESNDIWYEEFLDYKIVIGEIGSNEDAIEKINTYSGGHSSSIITTNETEAQTFMANVDTAAVYHNASTRFTDGGQLGLGGELAISTDKLHQRGPIGLQHLVTNKWYVHGNGQIR</sequence>
<dbReference type="InterPro" id="IPR016162">
    <property type="entry name" value="Ald_DH_N"/>
</dbReference>
<dbReference type="NCBIfam" id="NF001221">
    <property type="entry name" value="PRK00197.1"/>
    <property type="match status" value="1"/>
</dbReference>
<dbReference type="InterPro" id="IPR015590">
    <property type="entry name" value="Aldehyde_DH_dom"/>
</dbReference>
<dbReference type="SUPFAM" id="SSF53720">
    <property type="entry name" value="ALDH-like"/>
    <property type="match status" value="1"/>
</dbReference>
<dbReference type="PIRSF" id="PIRSF000151">
    <property type="entry name" value="GPR"/>
    <property type="match status" value="1"/>
</dbReference>
<proteinExistence type="inferred from homology"/>
<dbReference type="EMBL" id="JBHULY010000005">
    <property type="protein sequence ID" value="MFD2725251.1"/>
    <property type="molecule type" value="Genomic_DNA"/>
</dbReference>
<dbReference type="GO" id="GO:0004350">
    <property type="term" value="F:glutamate-5-semialdehyde dehydrogenase activity"/>
    <property type="evidence" value="ECO:0007669"/>
    <property type="project" value="UniProtKB-EC"/>
</dbReference>
<dbReference type="PANTHER" id="PTHR11063">
    <property type="entry name" value="GLUTAMATE SEMIALDEHYDE DEHYDROGENASE"/>
    <property type="match status" value="1"/>
</dbReference>
<evidence type="ECO:0000256" key="2">
    <source>
        <dbReference type="ARBA" id="ARBA00022605"/>
    </source>
</evidence>
<feature type="domain" description="Aldehyde dehydrogenase" evidence="8">
    <location>
        <begin position="6"/>
        <end position="270"/>
    </location>
</feature>
<dbReference type="NCBIfam" id="TIGR00407">
    <property type="entry name" value="proA"/>
    <property type="match status" value="1"/>
</dbReference>
<evidence type="ECO:0000256" key="6">
    <source>
        <dbReference type="ARBA" id="ARBA00049024"/>
    </source>
</evidence>
<organism evidence="9 10">
    <name type="scientific">Hyunsoonleella rubra</name>
    <dbReference type="NCBI Taxonomy" id="1737062"/>
    <lineage>
        <taxon>Bacteria</taxon>
        <taxon>Pseudomonadati</taxon>
        <taxon>Bacteroidota</taxon>
        <taxon>Flavobacteriia</taxon>
        <taxon>Flavobacteriales</taxon>
        <taxon>Flavobacteriaceae</taxon>
    </lineage>
</organism>
<dbReference type="RefSeq" id="WP_380289043.1">
    <property type="nucleotide sequence ID" value="NZ_JBHULY010000005.1"/>
</dbReference>
<dbReference type="EC" id="1.2.1.41" evidence="7"/>
<gene>
    <name evidence="7" type="primary">proA</name>
    <name evidence="9" type="ORF">ACFSR8_03430</name>
</gene>
<dbReference type="Gene3D" id="3.40.605.10">
    <property type="entry name" value="Aldehyde Dehydrogenase, Chain A, domain 1"/>
    <property type="match status" value="1"/>
</dbReference>
<evidence type="ECO:0000256" key="1">
    <source>
        <dbReference type="ARBA" id="ARBA00004985"/>
    </source>
</evidence>
<evidence type="ECO:0000313" key="9">
    <source>
        <dbReference type="EMBL" id="MFD2725251.1"/>
    </source>
</evidence>
<keyword evidence="3 7" id="KW-0641">Proline biosynthesis</keyword>
<dbReference type="InterPro" id="IPR012134">
    <property type="entry name" value="Glu-5-SA_DH"/>
</dbReference>
<dbReference type="InterPro" id="IPR016163">
    <property type="entry name" value="Ald_DH_C"/>
</dbReference>
<keyword evidence="2 7" id="KW-0028">Amino-acid biosynthesis</keyword>
<dbReference type="CDD" id="cd07079">
    <property type="entry name" value="ALDH_F18-19_ProA-GPR"/>
    <property type="match status" value="1"/>
</dbReference>
<dbReference type="HAMAP" id="MF_00412">
    <property type="entry name" value="ProA"/>
    <property type="match status" value="1"/>
</dbReference>
<evidence type="ECO:0000256" key="3">
    <source>
        <dbReference type="ARBA" id="ARBA00022650"/>
    </source>
</evidence>